<evidence type="ECO:0000256" key="2">
    <source>
        <dbReference type="SAM" id="Phobius"/>
    </source>
</evidence>
<feature type="transmembrane region" description="Helical" evidence="2">
    <location>
        <begin position="171"/>
        <end position="193"/>
    </location>
</feature>
<feature type="compositionally biased region" description="Low complexity" evidence="1">
    <location>
        <begin position="109"/>
        <end position="157"/>
    </location>
</feature>
<keyword evidence="2" id="KW-0472">Membrane</keyword>
<feature type="domain" description="Bulb-type lectin" evidence="3">
    <location>
        <begin position="286"/>
        <end position="389"/>
    </location>
</feature>
<dbReference type="AlphaFoldDB" id="A0A2Z4ITG0"/>
<dbReference type="InterPro" id="IPR001480">
    <property type="entry name" value="Bulb-type_lectin_dom"/>
</dbReference>
<feature type="region of interest" description="Disordered" evidence="1">
    <location>
        <begin position="1"/>
        <end position="167"/>
    </location>
</feature>
<evidence type="ECO:0000256" key="1">
    <source>
        <dbReference type="SAM" id="MobiDB-lite"/>
    </source>
</evidence>
<dbReference type="InterPro" id="IPR036426">
    <property type="entry name" value="Bulb-type_lectin_dom_sf"/>
</dbReference>
<feature type="compositionally biased region" description="Low complexity" evidence="1">
    <location>
        <begin position="48"/>
        <end position="72"/>
    </location>
</feature>
<dbReference type="PROSITE" id="PS50927">
    <property type="entry name" value="BULB_LECTIN"/>
    <property type="match status" value="1"/>
</dbReference>
<protein>
    <submittedName>
        <fullName evidence="4">Mannose-binding protein</fullName>
    </submittedName>
</protein>
<dbReference type="SUPFAM" id="SSF51110">
    <property type="entry name" value="alpha-D-mannose-specific plant lectins"/>
    <property type="match status" value="1"/>
</dbReference>
<accession>A0A2Z4ITG0</accession>
<evidence type="ECO:0000313" key="5">
    <source>
        <dbReference type="Proteomes" id="UP000249616"/>
    </source>
</evidence>
<dbReference type="KEGG" id="scad:DN051_03480"/>
<keyword evidence="2" id="KW-1133">Transmembrane helix</keyword>
<dbReference type="SMART" id="SM00108">
    <property type="entry name" value="B_lectin"/>
    <property type="match status" value="1"/>
</dbReference>
<feature type="compositionally biased region" description="Low complexity" evidence="1">
    <location>
        <begin position="25"/>
        <end position="35"/>
    </location>
</feature>
<feature type="region of interest" description="Disordered" evidence="1">
    <location>
        <begin position="218"/>
        <end position="284"/>
    </location>
</feature>
<feature type="region of interest" description="Disordered" evidence="1">
    <location>
        <begin position="191"/>
        <end position="210"/>
    </location>
</feature>
<organism evidence="4 5">
    <name type="scientific">Streptomyces cadmiisoli</name>
    <dbReference type="NCBI Taxonomy" id="2184053"/>
    <lineage>
        <taxon>Bacteria</taxon>
        <taxon>Bacillati</taxon>
        <taxon>Actinomycetota</taxon>
        <taxon>Actinomycetes</taxon>
        <taxon>Kitasatosporales</taxon>
        <taxon>Streptomycetaceae</taxon>
        <taxon>Streptomyces</taxon>
        <taxon>Streptomyces aurantiacus group</taxon>
    </lineage>
</organism>
<sequence length="389" mass="38645">MSPEHHTPGENAEPAAAPSGERAGPAPASPTSTEEPPSPVATAETEPGGTASGRRVAAGARPGAAPAASEVVAEAESDSEPGGAASGEAVAPEAVTASSGEAPVEEGQEGAPASGEPAAAEGESGAAGPPAAARTTEAPEAGLGVAAAVGTAPPETGTGTGVDRGRPRKPVLAAAAIAGVVLVAVPLLMAGGAKDEEPRGSGKGLTTGSDTVLNAESAPAAPDDYVAAKPSASPSDDKAKKTEAPPASVPAAPAAPRPSTSSPAPKKPKAGPEPTPKATPKPDWSTETVFATSVLEVNQAWTTNRIRMVMQTDGNLVVYNEQGKPVWASMTFGENHRAIFQTDGNLVIHNAADRPIWASRSHGNEGAQLVLRSDAEVVIVHNGRVVWST</sequence>
<dbReference type="Gene3D" id="2.90.10.10">
    <property type="entry name" value="Bulb-type lectin domain"/>
    <property type="match status" value="2"/>
</dbReference>
<name>A0A2Z4ITG0_9ACTN</name>
<evidence type="ECO:0000259" key="3">
    <source>
        <dbReference type="PROSITE" id="PS50927"/>
    </source>
</evidence>
<evidence type="ECO:0000313" key="4">
    <source>
        <dbReference type="EMBL" id="AWW35826.1"/>
    </source>
</evidence>
<proteinExistence type="predicted"/>
<dbReference type="Proteomes" id="UP000249616">
    <property type="component" value="Chromosome"/>
</dbReference>
<reference evidence="4 5" key="1">
    <citation type="journal article" date="2019" name="Int. J. Syst. Evol. Microbiol.">
        <title>Streptomyces cadmiisoli sp. nov., a novel actinomycete isolated from cadmium-contaminated soil.</title>
        <authorList>
            <person name="Li K."/>
            <person name="Tang X."/>
            <person name="Zhao J."/>
            <person name="Guo Y."/>
            <person name="Tang Y."/>
            <person name="Gao J."/>
        </authorList>
    </citation>
    <scope>NUCLEOTIDE SEQUENCE [LARGE SCALE GENOMIC DNA]</scope>
    <source>
        <strain evidence="4 5">ZFG47</strain>
    </source>
</reference>
<dbReference type="EMBL" id="CP030073">
    <property type="protein sequence ID" value="AWW35826.1"/>
    <property type="molecule type" value="Genomic_DNA"/>
</dbReference>
<keyword evidence="2" id="KW-0812">Transmembrane</keyword>
<feature type="compositionally biased region" description="Low complexity" evidence="1">
    <location>
        <begin position="244"/>
        <end position="264"/>
    </location>
</feature>
<gene>
    <name evidence="4" type="ORF">DN051_03480</name>
</gene>
<keyword evidence="5" id="KW-1185">Reference proteome</keyword>